<evidence type="ECO:0000256" key="11">
    <source>
        <dbReference type="ARBA" id="ARBA00023242"/>
    </source>
</evidence>
<keyword evidence="8 14" id="KW-0156">Chromatin regulator</keyword>
<dbReference type="PANTHER" id="PTHR21451:SF0">
    <property type="entry name" value="HISTONE-LYSINE N-METHYLTRANSFERASE, H3 LYSINE-79 SPECIFIC"/>
    <property type="match status" value="1"/>
</dbReference>
<dbReference type="PROSITE" id="PS51569">
    <property type="entry name" value="DOT1"/>
    <property type="match status" value="1"/>
</dbReference>
<evidence type="ECO:0000256" key="2">
    <source>
        <dbReference type="ARBA" id="ARBA00012190"/>
    </source>
</evidence>
<keyword evidence="6 14" id="KW-0949">S-adenosyl-L-methionine</keyword>
<keyword evidence="5 14" id="KW-0808">Transferase</keyword>
<accession>A0ABX6F1L0</accession>
<dbReference type="Gene3D" id="3.40.50.150">
    <property type="entry name" value="Vaccinia Virus protein VP39"/>
    <property type="match status" value="1"/>
</dbReference>
<protein>
    <recommendedName>
        <fullName evidence="3 14">Histone-lysine N-methyltransferase, H3 lysine-79 specific</fullName>
        <ecNumber evidence="2 14">2.1.1.360</ecNumber>
    </recommendedName>
    <alternativeName>
        <fullName evidence="12 14">Histone H3-K79 methyltransferase</fullName>
    </alternativeName>
</protein>
<evidence type="ECO:0000256" key="12">
    <source>
        <dbReference type="ARBA" id="ARBA00029821"/>
    </source>
</evidence>
<comment type="subcellular location">
    <subcellularLocation>
        <location evidence="1 14">Nucleus</location>
    </subcellularLocation>
</comment>
<dbReference type="Pfam" id="PF08123">
    <property type="entry name" value="DOT1"/>
    <property type="match status" value="1"/>
</dbReference>
<dbReference type="Proteomes" id="UP000422736">
    <property type="component" value="Chromosome 4"/>
</dbReference>
<feature type="compositionally biased region" description="Polar residues" evidence="15">
    <location>
        <begin position="1"/>
        <end position="27"/>
    </location>
</feature>
<dbReference type="SUPFAM" id="SSF53335">
    <property type="entry name" value="S-adenosyl-L-methionine-dependent methyltransferases"/>
    <property type="match status" value="1"/>
</dbReference>
<dbReference type="InterPro" id="IPR025789">
    <property type="entry name" value="DOT1_dom"/>
</dbReference>
<evidence type="ECO:0000256" key="3">
    <source>
        <dbReference type="ARBA" id="ARBA00020987"/>
    </source>
</evidence>
<feature type="region of interest" description="Disordered" evidence="15">
    <location>
        <begin position="59"/>
        <end position="182"/>
    </location>
</feature>
<keyword evidence="9 14" id="KW-0805">Transcription regulation</keyword>
<feature type="compositionally biased region" description="Basic and acidic residues" evidence="15">
    <location>
        <begin position="124"/>
        <end position="138"/>
    </location>
</feature>
<dbReference type="EC" id="2.1.1.360" evidence="2 14"/>
<evidence type="ECO:0000256" key="1">
    <source>
        <dbReference type="ARBA" id="ARBA00004123"/>
    </source>
</evidence>
<comment type="function">
    <text evidence="14">Histone methyltransferase that specifically trimethylates histone H3 to form H3K79me3. This methylation is required for telomere silencing and for the pachytene checkpoint during the meiotic cell cycle by allowing the recruitment of RAD9 to double strand breaks. Nucleosomes are preferred as substrate compared to free histone.</text>
</comment>
<evidence type="ECO:0000313" key="18">
    <source>
        <dbReference type="Proteomes" id="UP000422736"/>
    </source>
</evidence>
<evidence type="ECO:0000256" key="6">
    <source>
        <dbReference type="ARBA" id="ARBA00022691"/>
    </source>
</evidence>
<evidence type="ECO:0000256" key="7">
    <source>
        <dbReference type="ARBA" id="ARBA00022737"/>
    </source>
</evidence>
<dbReference type="InterPro" id="IPR030445">
    <property type="entry name" value="H3-K79_meTrfase"/>
</dbReference>
<keyword evidence="11 14" id="KW-0539">Nucleus</keyword>
<keyword evidence="4 14" id="KW-0489">Methyltransferase</keyword>
<dbReference type="InterPro" id="IPR021162">
    <property type="entry name" value="Dot1"/>
</dbReference>
<sequence length="577" mass="66196">MSVECNSTGSDTSVFSSAQSMENTPESTPIHCNEQTAEPSAKRIKKSTMSLIEEAMKYDMRSEYHLPTTFLRERRKPVKVETDDEDEQVNQKPKRKYTRKTSSSSRRVGRPRKDVTSNNTIKPIKPERKAKTKTDKKPIAVINKSKLKSKTTTEPKTKSKSKPKTNSKSVSNTYKDQTSEDNNSDMFLTDLDNCIENTSFFNLPLIRNRSGFVKNITSPKIFVENPDENNFVPLKSVVFPDCEERFPVHANIQKFGYDALLEIGQNIESAVRVYFPKRYKPRGEKLLEELNDTFEKADTPAFESVMHRFNMLVSEIPHELLIQELEVCPKIPVSFIHSLLHVCYTRSIYPNARKLKKYTSFSNFVYGELMPDFLTSVYRRCGLSSDSVFMDLGSGVGNCVIQAALEFGCKLSFGCEIMDSASDMTELQLKELENRCNYWGINLPKIEFSLRESFVNNYRVNELIPKCDVILINNFIFDAPLNKQVEKIIQNLKPGAKIISLKSIRPPGYSINYDDMDNIFNRLKVESFKLPENSVSWTYRSVGDYYISTVQDTIDESIFCPPIIGRIRKKESIHYTK</sequence>
<dbReference type="PANTHER" id="PTHR21451">
    <property type="entry name" value="HISTONE H3 METHYLTRANSFERASE"/>
    <property type="match status" value="1"/>
</dbReference>
<dbReference type="PIRSF" id="PIRSF017570">
    <property type="entry name" value="Histone_H3-K79_MeTrfase"/>
    <property type="match status" value="1"/>
</dbReference>
<evidence type="ECO:0000256" key="10">
    <source>
        <dbReference type="ARBA" id="ARBA00023163"/>
    </source>
</evidence>
<comment type="similarity">
    <text evidence="14">Belongs to the class I-like SAM-binding methyltransferase superfamily. DOT1 family.</text>
</comment>
<keyword evidence="10 14" id="KW-0804">Transcription</keyword>
<feature type="region of interest" description="Disordered" evidence="15">
    <location>
        <begin position="1"/>
        <end position="46"/>
    </location>
</feature>
<keyword evidence="18" id="KW-1185">Reference proteome</keyword>
<dbReference type="Gene3D" id="1.10.260.170">
    <property type="match status" value="1"/>
</dbReference>
<evidence type="ECO:0000256" key="15">
    <source>
        <dbReference type="SAM" id="MobiDB-lite"/>
    </source>
</evidence>
<gene>
    <name evidence="17" type="primary">DOT1</name>
    <name evidence="17" type="ORF">FIM1_3049</name>
</gene>
<proteinExistence type="inferred from homology"/>
<evidence type="ECO:0000256" key="9">
    <source>
        <dbReference type="ARBA" id="ARBA00023015"/>
    </source>
</evidence>
<name>A0ABX6F1L0_KLUMA</name>
<evidence type="ECO:0000256" key="13">
    <source>
        <dbReference type="ARBA" id="ARBA00047770"/>
    </source>
</evidence>
<evidence type="ECO:0000256" key="4">
    <source>
        <dbReference type="ARBA" id="ARBA00022603"/>
    </source>
</evidence>
<keyword evidence="7" id="KW-0677">Repeat</keyword>
<organism evidence="17 18">
    <name type="scientific">Kluyveromyces marxianus</name>
    <name type="common">Yeast</name>
    <name type="synonym">Candida kefyr</name>
    <dbReference type="NCBI Taxonomy" id="4911"/>
    <lineage>
        <taxon>Eukaryota</taxon>
        <taxon>Fungi</taxon>
        <taxon>Dikarya</taxon>
        <taxon>Ascomycota</taxon>
        <taxon>Saccharomycotina</taxon>
        <taxon>Saccharomycetes</taxon>
        <taxon>Saccharomycetales</taxon>
        <taxon>Saccharomycetaceae</taxon>
        <taxon>Kluyveromyces</taxon>
    </lineage>
</organism>
<evidence type="ECO:0000313" key="17">
    <source>
        <dbReference type="EMBL" id="QGN16343.1"/>
    </source>
</evidence>
<evidence type="ECO:0000256" key="14">
    <source>
        <dbReference type="PIRNR" id="PIRNR017570"/>
    </source>
</evidence>
<evidence type="ECO:0000256" key="8">
    <source>
        <dbReference type="ARBA" id="ARBA00022853"/>
    </source>
</evidence>
<dbReference type="EMBL" id="CP015057">
    <property type="protein sequence ID" value="QGN16343.1"/>
    <property type="molecule type" value="Genomic_DNA"/>
</dbReference>
<reference evidence="17 18" key="1">
    <citation type="submission" date="2016-03" db="EMBL/GenBank/DDBJ databases">
        <title>How can Kluyveromyces marxianus grow so fast - potential evolutionary course in Saccharomyces Complex revealed by comparative genomics.</title>
        <authorList>
            <person name="Mo W."/>
            <person name="Lu W."/>
            <person name="Yang X."/>
            <person name="Qi J."/>
            <person name="Lv H."/>
        </authorList>
    </citation>
    <scope>NUCLEOTIDE SEQUENCE [LARGE SCALE GENOMIC DNA]</scope>
    <source>
        <strain evidence="17 18">FIM1</strain>
    </source>
</reference>
<evidence type="ECO:0000259" key="16">
    <source>
        <dbReference type="PROSITE" id="PS51569"/>
    </source>
</evidence>
<evidence type="ECO:0000256" key="5">
    <source>
        <dbReference type="ARBA" id="ARBA00022679"/>
    </source>
</evidence>
<dbReference type="InterPro" id="IPR029063">
    <property type="entry name" value="SAM-dependent_MTases_sf"/>
</dbReference>
<comment type="catalytic activity">
    <reaction evidence="13 14">
        <text>L-lysyl(79)-[histone H3] + 3 S-adenosyl-L-methionine = N(6),N(6),N(6)-trimethyl-L-lysyl(79)-[histone H3] + 3 S-adenosyl-L-homocysteine + 3 H(+)</text>
        <dbReference type="Rhea" id="RHEA:60328"/>
        <dbReference type="Rhea" id="RHEA-COMP:15549"/>
        <dbReference type="Rhea" id="RHEA-COMP:15552"/>
        <dbReference type="ChEBI" id="CHEBI:15378"/>
        <dbReference type="ChEBI" id="CHEBI:29969"/>
        <dbReference type="ChEBI" id="CHEBI:57856"/>
        <dbReference type="ChEBI" id="CHEBI:59789"/>
        <dbReference type="ChEBI" id="CHEBI:61961"/>
        <dbReference type="EC" id="2.1.1.360"/>
    </reaction>
</comment>
<feature type="domain" description="DOT1" evidence="16">
    <location>
        <begin position="246"/>
        <end position="563"/>
    </location>
</feature>